<dbReference type="InterPro" id="IPR023393">
    <property type="entry name" value="START-like_dom_sf"/>
</dbReference>
<evidence type="ECO:0000313" key="4">
    <source>
        <dbReference type="Proteomes" id="UP000182589"/>
    </source>
</evidence>
<keyword evidence="4" id="KW-1185">Reference proteome</keyword>
<dbReference type="RefSeq" id="WP_074691421.1">
    <property type="nucleotide sequence ID" value="NZ_FNOJ01000002.1"/>
</dbReference>
<evidence type="ECO:0000313" key="3">
    <source>
        <dbReference type="EMBL" id="SDW12333.1"/>
    </source>
</evidence>
<sequence length="140" mass="15891">MGQLADIQKEVVINAPIYSVWPFLATSEGLAKWFMPNTFEPVVGHAFVLHAGPYGDSPCKVTAVDPPYRVAFDWDEHWHLELALRPVNDAKTQLTLIHSGWMEEGVSPLGQPYSKVREVMDMGWERKLYESLPVLIREQA</sequence>
<accession>A0A1H2QYU2</accession>
<feature type="domain" description="Activator of Hsp90 ATPase homologue 1/2-like C-terminal" evidence="2">
    <location>
        <begin position="14"/>
        <end position="132"/>
    </location>
</feature>
<dbReference type="Proteomes" id="UP000182589">
    <property type="component" value="Unassembled WGS sequence"/>
</dbReference>
<dbReference type="EMBL" id="FNOJ01000002">
    <property type="protein sequence ID" value="SDW12333.1"/>
    <property type="molecule type" value="Genomic_DNA"/>
</dbReference>
<dbReference type="SUPFAM" id="SSF55961">
    <property type="entry name" value="Bet v1-like"/>
    <property type="match status" value="1"/>
</dbReference>
<dbReference type="InterPro" id="IPR013538">
    <property type="entry name" value="ASHA1/2-like_C"/>
</dbReference>
<dbReference type="Pfam" id="PF08327">
    <property type="entry name" value="AHSA1"/>
    <property type="match status" value="1"/>
</dbReference>
<evidence type="ECO:0000256" key="1">
    <source>
        <dbReference type="ARBA" id="ARBA00006817"/>
    </source>
</evidence>
<comment type="similarity">
    <text evidence="1">Belongs to the AHA1 family.</text>
</comment>
<dbReference type="STRING" id="89784.SAMN04489725_102100"/>
<reference evidence="4" key="1">
    <citation type="submission" date="2016-10" db="EMBL/GenBank/DDBJ databases">
        <authorList>
            <person name="Varghese N."/>
        </authorList>
    </citation>
    <scope>NUCLEOTIDE SEQUENCE [LARGE SCALE GENOMIC DNA]</scope>
    <source>
        <strain evidence="4">DSM 12489</strain>
    </source>
</reference>
<protein>
    <submittedName>
        <fullName evidence="3">Uncharacterized conserved protein YndB, AHSA1/START domain</fullName>
    </submittedName>
</protein>
<proteinExistence type="inferred from homology"/>
<dbReference type="AlphaFoldDB" id="A0A1H2QYU2"/>
<organism evidence="3 4">
    <name type="scientific">Alicyclobacillus hesperidum</name>
    <dbReference type="NCBI Taxonomy" id="89784"/>
    <lineage>
        <taxon>Bacteria</taxon>
        <taxon>Bacillati</taxon>
        <taxon>Bacillota</taxon>
        <taxon>Bacilli</taxon>
        <taxon>Bacillales</taxon>
        <taxon>Alicyclobacillaceae</taxon>
        <taxon>Alicyclobacillus</taxon>
    </lineage>
</organism>
<name>A0A1H2QYU2_9BACL</name>
<gene>
    <name evidence="3" type="ORF">SAMN04489725_102100</name>
</gene>
<dbReference type="CDD" id="cd07814">
    <property type="entry name" value="SRPBCC_CalC_Aha1-like"/>
    <property type="match status" value="1"/>
</dbReference>
<dbReference type="Gene3D" id="3.30.530.20">
    <property type="match status" value="1"/>
</dbReference>
<evidence type="ECO:0000259" key="2">
    <source>
        <dbReference type="Pfam" id="PF08327"/>
    </source>
</evidence>